<organism evidence="2 3">
    <name type="scientific">Novosphingobium colocasiae</name>
    <dbReference type="NCBI Taxonomy" id="1256513"/>
    <lineage>
        <taxon>Bacteria</taxon>
        <taxon>Pseudomonadati</taxon>
        <taxon>Pseudomonadota</taxon>
        <taxon>Alphaproteobacteria</taxon>
        <taxon>Sphingomonadales</taxon>
        <taxon>Sphingomonadaceae</taxon>
        <taxon>Novosphingobium</taxon>
    </lineage>
</organism>
<sequence length="181" mass="18756">MTSSYRLLALRGAALLAIAPGMAQAATPVCLTRTEATGLVAYSLPQVIRGSGKRCQTTLPAGSFLPANAGSMAQRYETQKAGYWPQAKQAFLKVGSARDPGMAQVFRQMPDDSLQKLLDVAVEGIVVQAIPLTSCSTIDTAASLLAPLPPENLAGVIALAMEVGKKAEPAKGAAGITICKD</sequence>
<accession>A0A918PB26</accession>
<keyword evidence="1" id="KW-0732">Signal</keyword>
<dbReference type="RefSeq" id="WP_189620044.1">
    <property type="nucleotide sequence ID" value="NZ_BMZA01000002.1"/>
</dbReference>
<reference evidence="2" key="1">
    <citation type="journal article" date="2014" name="Int. J. Syst. Evol. Microbiol.">
        <title>Complete genome sequence of Corynebacterium casei LMG S-19264T (=DSM 44701T), isolated from a smear-ripened cheese.</title>
        <authorList>
            <consortium name="US DOE Joint Genome Institute (JGI-PGF)"/>
            <person name="Walter F."/>
            <person name="Albersmeier A."/>
            <person name="Kalinowski J."/>
            <person name="Ruckert C."/>
        </authorList>
    </citation>
    <scope>NUCLEOTIDE SEQUENCE</scope>
    <source>
        <strain evidence="2">KCTC 32255</strain>
    </source>
</reference>
<evidence type="ECO:0000313" key="3">
    <source>
        <dbReference type="Proteomes" id="UP000648075"/>
    </source>
</evidence>
<proteinExistence type="predicted"/>
<feature type="chain" id="PRO_5036688419" evidence="1">
    <location>
        <begin position="26"/>
        <end position="181"/>
    </location>
</feature>
<comment type="caution">
    <text evidence="2">The sequence shown here is derived from an EMBL/GenBank/DDBJ whole genome shotgun (WGS) entry which is preliminary data.</text>
</comment>
<dbReference type="AlphaFoldDB" id="A0A918PB26"/>
<reference evidence="2" key="2">
    <citation type="submission" date="2020-09" db="EMBL/GenBank/DDBJ databases">
        <authorList>
            <person name="Sun Q."/>
            <person name="Kim S."/>
        </authorList>
    </citation>
    <scope>NUCLEOTIDE SEQUENCE</scope>
    <source>
        <strain evidence="2">KCTC 32255</strain>
    </source>
</reference>
<gene>
    <name evidence="2" type="ORF">GCM10011614_10260</name>
</gene>
<protein>
    <submittedName>
        <fullName evidence="2">Uncharacterized protein</fullName>
    </submittedName>
</protein>
<dbReference type="Proteomes" id="UP000648075">
    <property type="component" value="Unassembled WGS sequence"/>
</dbReference>
<evidence type="ECO:0000256" key="1">
    <source>
        <dbReference type="SAM" id="SignalP"/>
    </source>
</evidence>
<keyword evidence="3" id="KW-1185">Reference proteome</keyword>
<feature type="signal peptide" evidence="1">
    <location>
        <begin position="1"/>
        <end position="25"/>
    </location>
</feature>
<dbReference type="EMBL" id="BMZA01000002">
    <property type="protein sequence ID" value="GGY97206.1"/>
    <property type="molecule type" value="Genomic_DNA"/>
</dbReference>
<evidence type="ECO:0000313" key="2">
    <source>
        <dbReference type="EMBL" id="GGY97206.1"/>
    </source>
</evidence>
<name>A0A918PB26_9SPHN</name>